<evidence type="ECO:0000256" key="3">
    <source>
        <dbReference type="ARBA" id="ARBA00010617"/>
    </source>
</evidence>
<dbReference type="InParanoid" id="A0A1B7MX37"/>
<dbReference type="InterPro" id="IPR002401">
    <property type="entry name" value="Cyt_P450_E_grp-I"/>
</dbReference>
<dbReference type="Proteomes" id="UP000092154">
    <property type="component" value="Unassembled WGS sequence"/>
</dbReference>
<protein>
    <submittedName>
        <fullName evidence="12">Cytochrome P450</fullName>
    </submittedName>
</protein>
<proteinExistence type="inferred from homology"/>
<dbReference type="InterPro" id="IPR001128">
    <property type="entry name" value="Cyt_P450"/>
</dbReference>
<reference evidence="12 13" key="1">
    <citation type="submission" date="2016-06" db="EMBL/GenBank/DDBJ databases">
        <title>Comparative genomics of the ectomycorrhizal sister species Rhizopogon vinicolor and Rhizopogon vesiculosus (Basidiomycota: Boletales) reveals a divergence of the mating type B locus.</title>
        <authorList>
            <consortium name="DOE Joint Genome Institute"/>
            <person name="Mujic A.B."/>
            <person name="Kuo A."/>
            <person name="Tritt A."/>
            <person name="Lipzen A."/>
            <person name="Chen C."/>
            <person name="Johnson J."/>
            <person name="Sharma A."/>
            <person name="Barry K."/>
            <person name="Grigoriev I.V."/>
            <person name="Spatafora J.W."/>
        </authorList>
    </citation>
    <scope>NUCLEOTIDE SEQUENCE [LARGE SCALE GENOMIC DNA]</scope>
    <source>
        <strain evidence="12 13">AM-OR11-026</strain>
    </source>
</reference>
<dbReference type="InterPro" id="IPR050364">
    <property type="entry name" value="Cytochrome_P450_fung"/>
</dbReference>
<keyword evidence="4 9" id="KW-0349">Heme</keyword>
<dbReference type="EMBL" id="KV448368">
    <property type="protein sequence ID" value="OAX37164.1"/>
    <property type="molecule type" value="Genomic_DNA"/>
</dbReference>
<dbReference type="GO" id="GO:0004497">
    <property type="term" value="F:monooxygenase activity"/>
    <property type="evidence" value="ECO:0007669"/>
    <property type="project" value="UniProtKB-KW"/>
</dbReference>
<evidence type="ECO:0000313" key="12">
    <source>
        <dbReference type="EMBL" id="OAX37164.1"/>
    </source>
</evidence>
<dbReference type="AlphaFoldDB" id="A0A1B7MX37"/>
<keyword evidence="13" id="KW-1185">Reference proteome</keyword>
<keyword evidence="11" id="KW-1133">Transmembrane helix</keyword>
<dbReference type="GO" id="GO:0020037">
    <property type="term" value="F:heme binding"/>
    <property type="evidence" value="ECO:0007669"/>
    <property type="project" value="InterPro"/>
</dbReference>
<dbReference type="Pfam" id="PF00067">
    <property type="entry name" value="p450"/>
    <property type="match status" value="1"/>
</dbReference>
<keyword evidence="6 10" id="KW-0560">Oxidoreductase</keyword>
<evidence type="ECO:0000256" key="4">
    <source>
        <dbReference type="ARBA" id="ARBA00022617"/>
    </source>
</evidence>
<evidence type="ECO:0000256" key="11">
    <source>
        <dbReference type="SAM" id="Phobius"/>
    </source>
</evidence>
<evidence type="ECO:0000256" key="9">
    <source>
        <dbReference type="PIRSR" id="PIRSR602401-1"/>
    </source>
</evidence>
<dbReference type="PANTHER" id="PTHR46300:SF7">
    <property type="entry name" value="P450, PUTATIVE (EUROFUNG)-RELATED"/>
    <property type="match status" value="1"/>
</dbReference>
<evidence type="ECO:0000313" key="13">
    <source>
        <dbReference type="Proteomes" id="UP000092154"/>
    </source>
</evidence>
<keyword evidence="11" id="KW-0812">Transmembrane</keyword>
<evidence type="ECO:0000256" key="5">
    <source>
        <dbReference type="ARBA" id="ARBA00022723"/>
    </source>
</evidence>
<comment type="cofactor">
    <cofactor evidence="1 9">
        <name>heme</name>
        <dbReference type="ChEBI" id="CHEBI:30413"/>
    </cofactor>
</comment>
<keyword evidence="5 9" id="KW-0479">Metal-binding</keyword>
<dbReference type="GO" id="GO:0005506">
    <property type="term" value="F:iron ion binding"/>
    <property type="evidence" value="ECO:0007669"/>
    <property type="project" value="InterPro"/>
</dbReference>
<comment type="similarity">
    <text evidence="3 10">Belongs to the cytochrome P450 family.</text>
</comment>
<feature type="transmembrane region" description="Helical" evidence="11">
    <location>
        <begin position="6"/>
        <end position="28"/>
    </location>
</feature>
<dbReference type="PROSITE" id="PS00086">
    <property type="entry name" value="CYTOCHROME_P450"/>
    <property type="match status" value="1"/>
</dbReference>
<dbReference type="InterPro" id="IPR036396">
    <property type="entry name" value="Cyt_P450_sf"/>
</dbReference>
<keyword evidence="8 10" id="KW-0503">Monooxygenase</keyword>
<dbReference type="GO" id="GO:0016705">
    <property type="term" value="F:oxidoreductase activity, acting on paired donors, with incorporation or reduction of molecular oxygen"/>
    <property type="evidence" value="ECO:0007669"/>
    <property type="project" value="InterPro"/>
</dbReference>
<dbReference type="STRING" id="1314800.A0A1B7MX37"/>
<organism evidence="12 13">
    <name type="scientific">Rhizopogon vinicolor AM-OR11-026</name>
    <dbReference type="NCBI Taxonomy" id="1314800"/>
    <lineage>
        <taxon>Eukaryota</taxon>
        <taxon>Fungi</taxon>
        <taxon>Dikarya</taxon>
        <taxon>Basidiomycota</taxon>
        <taxon>Agaricomycotina</taxon>
        <taxon>Agaricomycetes</taxon>
        <taxon>Agaricomycetidae</taxon>
        <taxon>Boletales</taxon>
        <taxon>Suillineae</taxon>
        <taxon>Rhizopogonaceae</taxon>
        <taxon>Rhizopogon</taxon>
    </lineage>
</organism>
<keyword evidence="7 9" id="KW-0408">Iron</keyword>
<dbReference type="CDD" id="cd11065">
    <property type="entry name" value="CYP64-like"/>
    <property type="match status" value="1"/>
</dbReference>
<dbReference type="PRINTS" id="PR00463">
    <property type="entry name" value="EP450I"/>
</dbReference>
<evidence type="ECO:0000256" key="8">
    <source>
        <dbReference type="ARBA" id="ARBA00023033"/>
    </source>
</evidence>
<accession>A0A1B7MX37</accession>
<feature type="binding site" description="axial binding residue" evidence="9">
    <location>
        <position position="444"/>
    </location>
    <ligand>
        <name>heme</name>
        <dbReference type="ChEBI" id="CHEBI:30413"/>
    </ligand>
    <ligandPart>
        <name>Fe</name>
        <dbReference type="ChEBI" id="CHEBI:18248"/>
    </ligandPart>
</feature>
<dbReference type="SUPFAM" id="SSF48264">
    <property type="entry name" value="Cytochrome P450"/>
    <property type="match status" value="1"/>
</dbReference>
<dbReference type="PRINTS" id="PR00385">
    <property type="entry name" value="P450"/>
</dbReference>
<gene>
    <name evidence="12" type="ORF">K503DRAFT_801449</name>
</gene>
<comment type="pathway">
    <text evidence="2">Secondary metabolite biosynthesis.</text>
</comment>
<dbReference type="PANTHER" id="PTHR46300">
    <property type="entry name" value="P450, PUTATIVE (EUROFUNG)-RELATED-RELATED"/>
    <property type="match status" value="1"/>
</dbReference>
<evidence type="ECO:0000256" key="1">
    <source>
        <dbReference type="ARBA" id="ARBA00001971"/>
    </source>
</evidence>
<dbReference type="InterPro" id="IPR017972">
    <property type="entry name" value="Cyt_P450_CS"/>
</dbReference>
<evidence type="ECO:0000256" key="6">
    <source>
        <dbReference type="ARBA" id="ARBA00023002"/>
    </source>
</evidence>
<keyword evidence="11" id="KW-0472">Membrane</keyword>
<dbReference type="Gene3D" id="1.10.630.10">
    <property type="entry name" value="Cytochrome P450"/>
    <property type="match status" value="1"/>
</dbReference>
<evidence type="ECO:0000256" key="2">
    <source>
        <dbReference type="ARBA" id="ARBA00005179"/>
    </source>
</evidence>
<evidence type="ECO:0000256" key="10">
    <source>
        <dbReference type="RuleBase" id="RU000461"/>
    </source>
</evidence>
<sequence>MLDAELGFYLVTSVFVLAVFVLAGLSWCREFWDNRSHLPLPPGPPSLPIVGSIFSLHDRLRFWMSFNAWRSTYGDLVYARMGNKRILVVNSEEVAKDLFEGRSSIYSDKPHLLLRFGFQYIVVAVWRQVASSPTNISSAISSSCYHPVQLRSAYKMLFSFLQDPTDYLNHFQMFTFSYILSVVYDHEPKDMNDAVARIMQRYLEGVVGGMTPRAIVTMEAFPFLLRLPTWFPCATFKRASVKCLQAGRDVREIPFQMVKEKMSNGQVPPCMVADTMNRMNGFEDEVVETAIKEAASIAFAGAAETNTSTLLVFLLAMVLHPEVQVKAHAEIDRVVGKDRLPGFDDRPALPYVDAILRETFRWYPVFPLGIPHATTTSDIYKGYYIPKGVAVIANTWQVHTTAMAHDEKKYPNPDEFKPERFLHEDGSLTSDTMRLGFGWGRRMCVGQHVADASIWIAIASFLAAFTAHKALDEYGKEIPVVPRFSTGMTVFARFLPHPEKFPCRVVPRFHNASVEALTQLTGVGLSVGIACEFLD</sequence>
<name>A0A1B7MX37_9AGAM</name>
<evidence type="ECO:0000256" key="7">
    <source>
        <dbReference type="ARBA" id="ARBA00023004"/>
    </source>
</evidence>
<dbReference type="OrthoDB" id="2789670at2759"/>